<dbReference type="AlphaFoldDB" id="A0A956ND86"/>
<organism evidence="1 2">
    <name type="scientific">Eiseniibacteriota bacterium</name>
    <dbReference type="NCBI Taxonomy" id="2212470"/>
    <lineage>
        <taxon>Bacteria</taxon>
        <taxon>Candidatus Eiseniibacteriota</taxon>
    </lineage>
</organism>
<protein>
    <submittedName>
        <fullName evidence="1">Uncharacterized protein</fullName>
    </submittedName>
</protein>
<evidence type="ECO:0000313" key="2">
    <source>
        <dbReference type="Proteomes" id="UP000739538"/>
    </source>
</evidence>
<sequence length="83" mass="9081">MRTMNSEAAMPSFPLWARLCLLLWLWGGVLALRFLVGALEPVPAVGLAAFATLCSFQAMGSGRRRETSLPFRGDVSGRTRRIA</sequence>
<gene>
    <name evidence="1" type="ORF">KDA27_10585</name>
</gene>
<reference evidence="1" key="1">
    <citation type="submission" date="2020-04" db="EMBL/GenBank/DDBJ databases">
        <authorList>
            <person name="Zhang T."/>
        </authorList>
    </citation>
    <scope>NUCLEOTIDE SEQUENCE</scope>
    <source>
        <strain evidence="1">HKST-UBA02</strain>
    </source>
</reference>
<evidence type="ECO:0000313" key="1">
    <source>
        <dbReference type="EMBL" id="MCA9756241.1"/>
    </source>
</evidence>
<reference evidence="1" key="2">
    <citation type="journal article" date="2021" name="Microbiome">
        <title>Successional dynamics and alternative stable states in a saline activated sludge microbial community over 9 years.</title>
        <authorList>
            <person name="Wang Y."/>
            <person name="Ye J."/>
            <person name="Ju F."/>
            <person name="Liu L."/>
            <person name="Boyd J.A."/>
            <person name="Deng Y."/>
            <person name="Parks D.H."/>
            <person name="Jiang X."/>
            <person name="Yin X."/>
            <person name="Woodcroft B.J."/>
            <person name="Tyson G.W."/>
            <person name="Hugenholtz P."/>
            <person name="Polz M.F."/>
            <person name="Zhang T."/>
        </authorList>
    </citation>
    <scope>NUCLEOTIDE SEQUENCE</scope>
    <source>
        <strain evidence="1">HKST-UBA02</strain>
    </source>
</reference>
<dbReference type="EMBL" id="JAGQHS010000046">
    <property type="protein sequence ID" value="MCA9756241.1"/>
    <property type="molecule type" value="Genomic_DNA"/>
</dbReference>
<dbReference type="Proteomes" id="UP000739538">
    <property type="component" value="Unassembled WGS sequence"/>
</dbReference>
<accession>A0A956ND86</accession>
<name>A0A956ND86_UNCEI</name>
<proteinExistence type="predicted"/>
<comment type="caution">
    <text evidence="1">The sequence shown here is derived from an EMBL/GenBank/DDBJ whole genome shotgun (WGS) entry which is preliminary data.</text>
</comment>